<dbReference type="EMBL" id="BFAA01009544">
    <property type="protein sequence ID" value="GCB80204.1"/>
    <property type="molecule type" value="Genomic_DNA"/>
</dbReference>
<feature type="non-terminal residue" evidence="1">
    <location>
        <position position="1"/>
    </location>
</feature>
<organism evidence="1 2">
    <name type="scientific">Scyliorhinus torazame</name>
    <name type="common">Cloudy catshark</name>
    <name type="synonym">Catulus torazame</name>
    <dbReference type="NCBI Taxonomy" id="75743"/>
    <lineage>
        <taxon>Eukaryota</taxon>
        <taxon>Metazoa</taxon>
        <taxon>Chordata</taxon>
        <taxon>Craniata</taxon>
        <taxon>Vertebrata</taxon>
        <taxon>Chondrichthyes</taxon>
        <taxon>Elasmobranchii</taxon>
        <taxon>Galeomorphii</taxon>
        <taxon>Galeoidea</taxon>
        <taxon>Carcharhiniformes</taxon>
        <taxon>Scyliorhinidae</taxon>
        <taxon>Scyliorhinus</taxon>
    </lineage>
</organism>
<evidence type="ECO:0000313" key="2">
    <source>
        <dbReference type="Proteomes" id="UP000288216"/>
    </source>
</evidence>
<comment type="caution">
    <text evidence="1">The sequence shown here is derived from an EMBL/GenBank/DDBJ whole genome shotgun (WGS) entry which is preliminary data.</text>
</comment>
<accession>A0A401Q4A5</accession>
<sequence>LDEHVNRGFADKNRSCVKVGTKLSPAADSSIRSNLL</sequence>
<evidence type="ECO:0000313" key="1">
    <source>
        <dbReference type="EMBL" id="GCB80204.1"/>
    </source>
</evidence>
<gene>
    <name evidence="1" type="ORF">scyTo_0016132</name>
</gene>
<dbReference type="Proteomes" id="UP000288216">
    <property type="component" value="Unassembled WGS sequence"/>
</dbReference>
<reference evidence="1 2" key="1">
    <citation type="journal article" date="2018" name="Nat. Ecol. Evol.">
        <title>Shark genomes provide insights into elasmobranch evolution and the origin of vertebrates.</title>
        <authorList>
            <person name="Hara Y"/>
            <person name="Yamaguchi K"/>
            <person name="Onimaru K"/>
            <person name="Kadota M"/>
            <person name="Koyanagi M"/>
            <person name="Keeley SD"/>
            <person name="Tatsumi K"/>
            <person name="Tanaka K"/>
            <person name="Motone F"/>
            <person name="Kageyama Y"/>
            <person name="Nozu R"/>
            <person name="Adachi N"/>
            <person name="Nishimura O"/>
            <person name="Nakagawa R"/>
            <person name="Tanegashima C"/>
            <person name="Kiyatake I"/>
            <person name="Matsumoto R"/>
            <person name="Murakumo K"/>
            <person name="Nishida K"/>
            <person name="Terakita A"/>
            <person name="Kuratani S"/>
            <person name="Sato K"/>
            <person name="Hyodo S Kuraku.S."/>
        </authorList>
    </citation>
    <scope>NUCLEOTIDE SEQUENCE [LARGE SCALE GENOMIC DNA]</scope>
</reference>
<protein>
    <submittedName>
        <fullName evidence="1">Uncharacterized protein</fullName>
    </submittedName>
</protein>
<proteinExistence type="predicted"/>
<keyword evidence="2" id="KW-1185">Reference proteome</keyword>
<dbReference type="AlphaFoldDB" id="A0A401Q4A5"/>
<name>A0A401Q4A5_SCYTO</name>